<evidence type="ECO:0000256" key="10">
    <source>
        <dbReference type="ARBA" id="ARBA00023125"/>
    </source>
</evidence>
<evidence type="ECO:0000256" key="2">
    <source>
        <dbReference type="ARBA" id="ARBA00022670"/>
    </source>
</evidence>
<feature type="compositionally biased region" description="Basic residues" evidence="12">
    <location>
        <begin position="32"/>
        <end position="42"/>
    </location>
</feature>
<evidence type="ECO:0000259" key="13">
    <source>
        <dbReference type="PROSITE" id="PS50158"/>
    </source>
</evidence>
<keyword evidence="6" id="KW-0064">Aspartyl protease</keyword>
<keyword evidence="8" id="KW-0378">Hydrolase</keyword>
<evidence type="ECO:0000256" key="4">
    <source>
        <dbReference type="ARBA" id="ARBA00022695"/>
    </source>
</evidence>
<dbReference type="Proteomes" id="UP001172457">
    <property type="component" value="Unassembled WGS sequence"/>
</dbReference>
<dbReference type="CDD" id="cd01647">
    <property type="entry name" value="RT_LTR"/>
    <property type="match status" value="4"/>
</dbReference>
<dbReference type="Gene3D" id="3.30.70.270">
    <property type="match status" value="4"/>
</dbReference>
<dbReference type="InterPro" id="IPR053134">
    <property type="entry name" value="RNA-dir_DNA_polymerase"/>
</dbReference>
<dbReference type="FunFam" id="3.10.10.10:FF:000007">
    <property type="entry name" value="Retrovirus-related Pol polyprotein from transposon 17.6-like Protein"/>
    <property type="match status" value="2"/>
</dbReference>
<comment type="caution">
    <text evidence="15">The sequence shown here is derived from an EMBL/GenBank/DDBJ whole genome shotgun (WGS) entry which is preliminary data.</text>
</comment>
<evidence type="ECO:0000256" key="1">
    <source>
        <dbReference type="ARBA" id="ARBA00012493"/>
    </source>
</evidence>
<dbReference type="FunFam" id="3.30.70.270:FF:000020">
    <property type="entry name" value="Transposon Tf2-6 polyprotein-like Protein"/>
    <property type="match status" value="2"/>
</dbReference>
<feature type="domain" description="Reverse transcriptase" evidence="14">
    <location>
        <begin position="2692"/>
        <end position="2871"/>
    </location>
</feature>
<feature type="domain" description="CCHC-type" evidence="13">
    <location>
        <begin position="2409"/>
        <end position="2424"/>
    </location>
</feature>
<keyword evidence="11" id="KW-0479">Metal-binding</keyword>
<dbReference type="InterPro" id="IPR041373">
    <property type="entry name" value="RT_RNaseH"/>
</dbReference>
<dbReference type="EMBL" id="JARYMX010000067">
    <property type="protein sequence ID" value="KAJ9536067.1"/>
    <property type="molecule type" value="Genomic_DNA"/>
</dbReference>
<dbReference type="GO" id="GO:0003677">
    <property type="term" value="F:DNA binding"/>
    <property type="evidence" value="ECO:0007669"/>
    <property type="project" value="UniProtKB-KW"/>
</dbReference>
<dbReference type="GO" id="GO:0004190">
    <property type="term" value="F:aspartic-type endopeptidase activity"/>
    <property type="evidence" value="ECO:0007669"/>
    <property type="project" value="UniProtKB-KW"/>
</dbReference>
<feature type="domain" description="CCHC-type" evidence="13">
    <location>
        <begin position="357"/>
        <end position="372"/>
    </location>
</feature>
<dbReference type="SUPFAM" id="SSF56672">
    <property type="entry name" value="DNA/RNA polymerases"/>
    <property type="match status" value="4"/>
</dbReference>
<dbReference type="SUPFAM" id="SSF57756">
    <property type="entry name" value="Retrovirus zinc finger-like domains"/>
    <property type="match status" value="2"/>
</dbReference>
<dbReference type="Gene3D" id="3.10.10.10">
    <property type="entry name" value="HIV Type 1 Reverse Transcriptase, subunit A, domain 1"/>
    <property type="match status" value="4"/>
</dbReference>
<feature type="domain" description="CCHC-type" evidence="13">
    <location>
        <begin position="338"/>
        <end position="352"/>
    </location>
</feature>
<dbReference type="PANTHER" id="PTHR24559">
    <property type="entry name" value="TRANSPOSON TY3-I GAG-POL POLYPROTEIN"/>
    <property type="match status" value="1"/>
</dbReference>
<dbReference type="InterPro" id="IPR036875">
    <property type="entry name" value="Znf_CCHC_sf"/>
</dbReference>
<feature type="compositionally biased region" description="Basic and acidic residues" evidence="12">
    <location>
        <begin position="78"/>
        <end position="90"/>
    </location>
</feature>
<dbReference type="InterPro" id="IPR043502">
    <property type="entry name" value="DNA/RNA_pol_sf"/>
</dbReference>
<evidence type="ECO:0000256" key="9">
    <source>
        <dbReference type="ARBA" id="ARBA00022918"/>
    </source>
</evidence>
<keyword evidence="3" id="KW-0808">Transferase</keyword>
<dbReference type="PROSITE" id="PS50158">
    <property type="entry name" value="ZF_CCHC"/>
    <property type="match status" value="4"/>
</dbReference>
<evidence type="ECO:0000256" key="3">
    <source>
        <dbReference type="ARBA" id="ARBA00022679"/>
    </source>
</evidence>
<feature type="compositionally biased region" description="Basic and acidic residues" evidence="12">
    <location>
        <begin position="278"/>
        <end position="318"/>
    </location>
</feature>
<sequence length="3947" mass="453533">MCISGQMASNSRREEINLPDPNVSERPPNNRGRGRGRGRGTSRGRGQSQTQDSEFVTQAGLDAAMNRLETRLQSMFEHPRHPEHPEHPEIPDPNIRSEVNIPSPTGYRRCDYKMFLACKPPTFSGECDPIKAMCWLSEIESIFQISKCANEDRVMFGTASLKSDALFWWKAKAFSKGPNVLQTMTWEEFTKEFNDQFCPPASLRQLEEEFMKLEQGNMTVRDYTAKFIEKSQFAEHQISTESRKIERYVWGLHFSIRGLVLATRPQTFTSAIDAAQTSERDRNRQPIEKRKWEGPPSDFRKQKFTRFDNRPSPKFSDRPCPRCHRVHRGDCYTDSRTCFKCGKSGHIATNCPVTRFCYQCNSPDHLKPDCPQLRGRGVNYPGGSQGNRGNTQKPDQPKAKGRAFQMTTAEAEETPGVITGTFLVNSICAKVLFDCGADYSFVSFSFIDHLRVKPKVLDYVLVVDTFDNRQVSVNGLFDDCSIIVEGCSIPIKLFPVPINEFDVIVGIDWLTKNHAWIGCDEKIIHIDLPGRGPFVIYGDRRNRQTSLISMLKARKCVMKGCQSFLAYVIDSKKEKSVIETIPVVSEFPEVFPDDLTSLPPDRPIEFRIDLLPGAAPIARSPYRLAPSEMKEMMAQLQELLDKGFIRPSTSPWGAPVLFVKKKDGTMRMCIDYRELNKLTIKNKYPLPRIDDLFDQLVGASYFSKIDLRSGYHQLKVREEDVSKTAFRTRYGHYEFLVMPFGLTNAPAAFMDMMNRVCNPYLDKFVIVFIDDILIYSRSEEDHANHLHIILELLKRERLYAKLSKLDPVKIEAIEKWEPPKTPTEVRSFLGLAGYYRKFIQDFSRIATSLTMLTKKNVKFEWKEAQAEAFQTLKERLCSAPILSLPDGSEDFVVYSDASKLGLGCVLMQRGKVIAYASRQLKDHERRYPTHDMELAAVVFALKIWRHYLYGTKCQIFTDHKSLQHLFDQRELNMRQRRWLELLNDYDCEILYHPGKANVVADALSRKEKSGTIKVVALRAKLLPNIFEDLKKCQIEALEGENLKRERLGEHQKPYGKLQSLEIPKWKWEHITMDFVTKLPRTPKGFDAIWVIVDRLSKSAHFLPIKESYPLERLAKLYINEVVIRHGIRERLKTAQDRQKSYADKRRKPIEFQTGDSVMLKVSPWKGIVRFGKRGKLSPRYIGPFVITDRVGEVAYRLELPSELSGIHNTFHVSNLRKCLVDSNQAIPLPEVQIDEKLSFVEEPESIIDYKVKKLRNKEIGLILDRFRVLLTVTFVLSDIVIEWATADIDCDLIGVCVFMLMDMFRVVSHCWIRFEGSCEFRAFDIFAIQCQIRPEREKRKLSNETPRLQQFSLGMQLNNENGKGDRFGYMKHDVLRINVVKSRSEGRRPDEDEDQEIPDLREMIAAKVGEVEVAIAGRASGLGGSQGRQKTATSYKDFSACQPLHFEGQEDPVARSCWTFEVEWLMSESLSMAQTMESGKLESPLEVKLADDEYRWCSDVYKDKVVVGINWLDQNRARTNREKHQARKHVLHGGSIYPANVVDSRDEARKSGVLDRLVPGAAPVAKAPYRLAPSKMQELSEQLEERLDKGFIRPSTSPWGAPIMFMEKNGSMRMCIDYQELNKLTEENVHKTAFRTRYGNFEFIVMPFGLTYALAAFVDLMNRVSRPMLDRSVIVFIDDILIYLGSMEEHVEHLRDVLETYARNDCVGRREDSSDRDREKRAMRSTGVDFTGGSRGHGSLLWYFLLRGSCNMMKRGNLVPIRVKGIVSFSLEKKAGSVLFLERRAVICADVLYCEIRRNPFQYQRRKVGLLVARLEKGCGKVLDVSKSEEIMMMYGMRCRTPICWGEVGPRELGSTEIAQKTTESIQLIRERLKTAQSRQKSYVDKRRVRPGVQLGDMVLLKTQLCGEADSGLGEKDQDLEELGDQNREVQWEHRKGFEWTREPEDEMRRNYPELNHVDYNQGMNPMCVIDVQLKKVELWCFEDLGGVCVRFLKATEGESSTELEFLLRIRFEGSCEFRAFDILAIQCQVRPEREKRKLPNETPRLQQFSLGMQLNNDMASNSRREEINLPDPNVSERPPNNRGRGRGRGRGTSRGRGQSQTQDSEFVTQAGLDAAMNRLETRLQSMFEHPRHPEHPEHPEIPDPNIRSEVNIPSPTGYRRCDYKMFLACKPPTFSGECDPIKAMCWLSEIESIFQISKCANEDRVMFGTASLKSDALFWWKAKAFSKGPNVLQTMTWEEFTKEFNDQFCPPASLRQLEEEFMKLEQGNMTVRDYTAKFIEKSQFAEHQISTESRKIERYVWGLHFSIRGLVLATRPQTFTSAIDAAQTSERDRNRQPIEKRKWEGPPSDFRKQKFTRFDNRPSPKFSDRPCPRCHRVHRGDCYTDSRTCFKCGKSGHIATNCPVTRFCYQCNSPDHLKPDCPQLRGRGVNYPGGSQGNRGNTQKPDQPKAKGRAFQMTTAEAEETPGVITGTFLVNSICAKVLFDCGADYSFVSFSFIDHLRVKPKVLDYVLVVDTFDNRQVSVNGLFDDCSIIVEGCSIPIKLFPVPINEFDVIVGIDWLTKNHAWIGCDEKIIHIDLPGRGPFVIYGDRRNRQTSLISMLKARKCVMKGCQSFLAYVIDSKKEKSVIETIPVVSEFPEVFPDDLTSLPPDRPIEFRIDLLPGAAPIARSPYRLAPSEMKEMMAQLQELLDKGFIRPSTSPWGAPVLFVKKKDGTMRMCIDYRELNKLTIKNKYPLPRIDDLFDQLVGASYFSKIDLRSGYHQLKVREEDVSKTAFRTRYGHYEFLVMPFGLTNAPAAFMDMMNRVCNPYLDKFVIVFIDDILIYSRSEEDHANHLHIILELLKRERLYAKLSKCEFWLREVQFLGHIVSKNGIKVDPVKIEAIEKWEPPKTPTEVRSFLGLAGYYRKFIQDFSRIATSLTMLTKKNVKFEWKEAQAEAFQTLKERLCSAPILSLPDGSEDFVVYSDASKLGLGCVLMQRGKVIAYASRQLKDHERRYPTHDMELAAVVFALKIWRHYLYANVVADALSRKEKSGTIKVVALRAKLLPNIFEDLKKCQIEALEGENLKRERLGEHQKPYGKLQSLEIPKWKWEHITMDFVTKLPRTPKGFDAIWVIVDRLSKSAHFLPIKESYPLERLAKLYINEVVIRHGIRERLKTAQDRQKSYADKRRKPIEFQTGDSVMLKVSPWKGIVRFGKRGKLSPRYIGPFVITDRVGEVAYRLELPSELSGIHNTFHVSNLRKCLVDSNQAIPLPEVQIDEKLSFVEEPESIIDYKVKKLRNKEIGLILDRFRVLLTVTFVLSDIVIEWATADIDCDLIGVCVFMLMDMFRVVSHCWIRFEGSCEFRAFDIFAIQCQIRPEREKRKLSNETPRLQQFSLGMQLNNENGKGDRFGYMKHDVLRINVVKSRSEGRRPDEDEDQEIPDLREMIAAKVGEVEVAIAGRASGLGGSQGRQKTATSYKDFSACQPLHFEGQEDPVARSCWTFEVEWLMSESLSMAQTMESGKLESPLEVKLADDEYRWCSDVYKDKVVVGINWLDQNRARTNREKHQARKHVLHGGSIYPANVVDSRDEARKSGVLDRLVPGAAPVAKAPYRLAPSKMQELSEQLEERLDKGFIRPSTSPWGAPIMFMEKNGSMRMCIDYQELNKLTEENVHKTAFRTRYGNFEFIVMPFGLTYALAAFVDLMNRVFRPMLDRSVIVFIDDILIYLGSMEEHVEHLRDVLETYARNDCVGRREDSSDRDREKRAMRSTGVDFTGGSRGHGSLLWYFLLRGSCNMMKRGNLVPIRVKGIVSFSLEKKAGSVLFLERRAVICADVLYCEIRRNPTPICWGEVGPRELGSTEIAQKTTESIQLIRERLKTAQSRQKSYVDKRRVRPGVQCGRHGASEGVTVEIGDTVPGLGEKDQDLEELGDQNREVQWEHRKGFEWTREPEDEMRRNYPELFQE</sequence>
<evidence type="ECO:0000259" key="14">
    <source>
        <dbReference type="PROSITE" id="PS50878"/>
    </source>
</evidence>
<feature type="region of interest" description="Disordered" evidence="12">
    <location>
        <begin position="78"/>
        <end position="100"/>
    </location>
</feature>
<keyword evidence="16" id="KW-1185">Reference proteome</keyword>
<organism evidence="15 16">
    <name type="scientific">Centaurea solstitialis</name>
    <name type="common">yellow star-thistle</name>
    <dbReference type="NCBI Taxonomy" id="347529"/>
    <lineage>
        <taxon>Eukaryota</taxon>
        <taxon>Viridiplantae</taxon>
        <taxon>Streptophyta</taxon>
        <taxon>Embryophyta</taxon>
        <taxon>Tracheophyta</taxon>
        <taxon>Spermatophyta</taxon>
        <taxon>Magnoliopsida</taxon>
        <taxon>eudicotyledons</taxon>
        <taxon>Gunneridae</taxon>
        <taxon>Pentapetalae</taxon>
        <taxon>asterids</taxon>
        <taxon>campanulids</taxon>
        <taxon>Asterales</taxon>
        <taxon>Asteraceae</taxon>
        <taxon>Carduoideae</taxon>
        <taxon>Cardueae</taxon>
        <taxon>Centaureinae</taxon>
        <taxon>Centaurea</taxon>
    </lineage>
</organism>
<dbReference type="InterPro" id="IPR045358">
    <property type="entry name" value="Ty3_capsid"/>
</dbReference>
<dbReference type="GO" id="GO:0006508">
    <property type="term" value="P:proteolysis"/>
    <property type="evidence" value="ECO:0007669"/>
    <property type="project" value="UniProtKB-KW"/>
</dbReference>
<gene>
    <name evidence="15" type="ORF">OSB04_un000770</name>
</gene>
<dbReference type="InterPro" id="IPR001878">
    <property type="entry name" value="Znf_CCHC"/>
</dbReference>
<feature type="region of interest" description="Disordered" evidence="12">
    <location>
        <begin position="2426"/>
        <end position="2453"/>
    </location>
</feature>
<keyword evidence="5" id="KW-0540">Nuclease</keyword>
<keyword evidence="2" id="KW-0645">Protease</keyword>
<dbReference type="Pfam" id="PF17917">
    <property type="entry name" value="RT_RNaseH"/>
    <property type="match status" value="1"/>
</dbReference>
<feature type="region of interest" description="Disordered" evidence="12">
    <location>
        <begin position="2065"/>
        <end position="2106"/>
    </location>
</feature>
<feature type="compositionally biased region" description="Polar residues" evidence="12">
    <location>
        <begin position="1"/>
        <end position="10"/>
    </location>
</feature>
<dbReference type="Pfam" id="PF19259">
    <property type="entry name" value="Ty3_capsid"/>
    <property type="match status" value="2"/>
</dbReference>
<evidence type="ECO:0000313" key="15">
    <source>
        <dbReference type="EMBL" id="KAJ9536067.1"/>
    </source>
</evidence>
<dbReference type="FunFam" id="3.10.20.370:FF:000001">
    <property type="entry name" value="Retrovirus-related Pol polyprotein from transposon 17.6-like protein"/>
    <property type="match status" value="1"/>
</dbReference>
<feature type="domain" description="CCHC-type" evidence="13">
    <location>
        <begin position="2390"/>
        <end position="2404"/>
    </location>
</feature>
<dbReference type="Pfam" id="PF00078">
    <property type="entry name" value="RVT_1"/>
    <property type="match status" value="4"/>
</dbReference>
<feature type="region of interest" description="Disordered" evidence="12">
    <location>
        <begin position="276"/>
        <end position="318"/>
    </location>
</feature>
<evidence type="ECO:0000256" key="5">
    <source>
        <dbReference type="ARBA" id="ARBA00022722"/>
    </source>
</evidence>
<name>A0AA38SMZ6_9ASTR</name>
<keyword evidence="9" id="KW-0695">RNA-directed DNA polymerase</keyword>
<evidence type="ECO:0000256" key="7">
    <source>
        <dbReference type="ARBA" id="ARBA00022759"/>
    </source>
</evidence>
<dbReference type="SUPFAM" id="SSF53098">
    <property type="entry name" value="Ribonuclease H-like"/>
    <property type="match status" value="2"/>
</dbReference>
<dbReference type="SMART" id="SM00343">
    <property type="entry name" value="ZnF_C2HC"/>
    <property type="match status" value="4"/>
</dbReference>
<feature type="compositionally biased region" description="Basic and acidic residues" evidence="12">
    <location>
        <begin position="2330"/>
        <end position="2370"/>
    </location>
</feature>
<evidence type="ECO:0000256" key="12">
    <source>
        <dbReference type="SAM" id="MobiDB-lite"/>
    </source>
</evidence>
<dbReference type="InterPro" id="IPR056924">
    <property type="entry name" value="SH3_Tf2-1"/>
</dbReference>
<dbReference type="SUPFAM" id="SSF50630">
    <property type="entry name" value="Acid proteases"/>
    <property type="match status" value="2"/>
</dbReference>
<dbReference type="GO" id="GO:0003964">
    <property type="term" value="F:RNA-directed DNA polymerase activity"/>
    <property type="evidence" value="ECO:0007669"/>
    <property type="project" value="UniProtKB-KW"/>
</dbReference>
<dbReference type="EC" id="2.7.7.49" evidence="1"/>
<dbReference type="Pfam" id="PF08284">
    <property type="entry name" value="RVP_2"/>
    <property type="match status" value="2"/>
</dbReference>
<dbReference type="PROSITE" id="PS50878">
    <property type="entry name" value="RT_POL"/>
    <property type="match status" value="2"/>
</dbReference>
<dbReference type="CDD" id="cd09274">
    <property type="entry name" value="RNase_HI_RT_Ty3"/>
    <property type="match status" value="1"/>
</dbReference>
<keyword evidence="10" id="KW-0238">DNA-binding</keyword>
<dbReference type="PANTHER" id="PTHR24559:SF427">
    <property type="entry name" value="RNA-DIRECTED DNA POLYMERASE"/>
    <property type="match status" value="1"/>
</dbReference>
<protein>
    <recommendedName>
        <fullName evidence="1">RNA-directed DNA polymerase</fullName>
        <ecNumber evidence="1">2.7.7.49</ecNumber>
    </recommendedName>
</protein>
<dbReference type="Gene3D" id="4.10.60.10">
    <property type="entry name" value="Zinc finger, CCHC-type"/>
    <property type="match status" value="2"/>
</dbReference>
<dbReference type="Gene3D" id="3.30.420.10">
    <property type="entry name" value="Ribonuclease H-like superfamily/Ribonuclease H"/>
    <property type="match status" value="2"/>
</dbReference>
<feature type="region of interest" description="Disordered" evidence="12">
    <location>
        <begin position="2328"/>
        <end position="2370"/>
    </location>
</feature>
<feature type="region of interest" description="Disordered" evidence="12">
    <location>
        <begin position="2130"/>
        <end position="2152"/>
    </location>
</feature>
<keyword evidence="4" id="KW-0548">Nucleotidyltransferase</keyword>
<evidence type="ECO:0000256" key="6">
    <source>
        <dbReference type="ARBA" id="ARBA00022750"/>
    </source>
</evidence>
<keyword evidence="11" id="KW-0863">Zinc-finger</keyword>
<feature type="region of interest" description="Disordered" evidence="12">
    <location>
        <begin position="1"/>
        <end position="54"/>
    </location>
</feature>
<feature type="compositionally biased region" description="Basic residues" evidence="12">
    <location>
        <begin position="2084"/>
        <end position="2094"/>
    </location>
</feature>
<feature type="compositionally biased region" description="Basic and acidic residues" evidence="12">
    <location>
        <begin position="2130"/>
        <end position="2142"/>
    </location>
</feature>
<dbReference type="InterPro" id="IPR041577">
    <property type="entry name" value="RT_RNaseH_2"/>
</dbReference>
<proteinExistence type="predicted"/>
<dbReference type="GO" id="GO:0004519">
    <property type="term" value="F:endonuclease activity"/>
    <property type="evidence" value="ECO:0007669"/>
    <property type="project" value="UniProtKB-KW"/>
</dbReference>
<dbReference type="Pfam" id="PF17919">
    <property type="entry name" value="RT_RNaseH_2"/>
    <property type="match status" value="1"/>
</dbReference>
<keyword evidence="11" id="KW-0862">Zinc</keyword>
<dbReference type="InterPro" id="IPR021109">
    <property type="entry name" value="Peptidase_aspartic_dom_sf"/>
</dbReference>
<keyword evidence="7" id="KW-0255">Endonuclease</keyword>
<evidence type="ECO:0000313" key="16">
    <source>
        <dbReference type="Proteomes" id="UP001172457"/>
    </source>
</evidence>
<evidence type="ECO:0000256" key="8">
    <source>
        <dbReference type="ARBA" id="ARBA00022801"/>
    </source>
</evidence>
<dbReference type="InterPro" id="IPR012337">
    <property type="entry name" value="RNaseH-like_sf"/>
</dbReference>
<dbReference type="GO" id="GO:0008270">
    <property type="term" value="F:zinc ion binding"/>
    <property type="evidence" value="ECO:0007669"/>
    <property type="project" value="UniProtKB-KW"/>
</dbReference>
<evidence type="ECO:0000256" key="11">
    <source>
        <dbReference type="PROSITE-ProRule" id="PRU00047"/>
    </source>
</evidence>
<dbReference type="InterPro" id="IPR043128">
    <property type="entry name" value="Rev_trsase/Diguanyl_cyclase"/>
</dbReference>
<feature type="region of interest" description="Disordered" evidence="12">
    <location>
        <begin position="374"/>
        <end position="401"/>
    </location>
</feature>
<dbReference type="InterPro" id="IPR000477">
    <property type="entry name" value="RT_dom"/>
</dbReference>
<reference evidence="15" key="1">
    <citation type="submission" date="2023-03" db="EMBL/GenBank/DDBJ databases">
        <title>Chromosome-scale reference genome and RAD-based genetic map of yellow starthistle (Centaurea solstitialis) reveal putative structural variation and QTLs associated with invader traits.</title>
        <authorList>
            <person name="Reatini B."/>
            <person name="Cang F.A."/>
            <person name="Jiang Q."/>
            <person name="Mckibben M.T.W."/>
            <person name="Barker M.S."/>
            <person name="Rieseberg L.H."/>
            <person name="Dlugosch K.M."/>
        </authorList>
    </citation>
    <scope>NUCLEOTIDE SEQUENCE</scope>
    <source>
        <strain evidence="15">CAN-66</strain>
        <tissue evidence="15">Leaf</tissue>
    </source>
</reference>
<feature type="domain" description="Reverse transcriptase" evidence="14">
    <location>
        <begin position="640"/>
        <end position="833"/>
    </location>
</feature>
<dbReference type="Pfam" id="PF24626">
    <property type="entry name" value="SH3_Tf2-1"/>
    <property type="match status" value="2"/>
</dbReference>
<dbReference type="Pfam" id="PF00098">
    <property type="entry name" value="zf-CCHC"/>
    <property type="match status" value="2"/>
</dbReference>
<accession>A0AA38SMZ6</accession>
<dbReference type="Gene3D" id="2.40.70.10">
    <property type="entry name" value="Acid Proteases"/>
    <property type="match status" value="2"/>
</dbReference>
<dbReference type="InterPro" id="IPR036397">
    <property type="entry name" value="RNaseH_sf"/>
</dbReference>
<dbReference type="CDD" id="cd00303">
    <property type="entry name" value="retropepsin_like"/>
    <property type="match status" value="2"/>
</dbReference>